<keyword evidence="6" id="KW-0346">Stress response</keyword>
<feature type="region of interest" description="Disordered" evidence="4">
    <location>
        <begin position="434"/>
        <end position="585"/>
    </location>
</feature>
<dbReference type="Gene3D" id="3.30.420.40">
    <property type="match status" value="2"/>
</dbReference>
<keyword evidence="5" id="KW-1133">Transmembrane helix</keyword>
<evidence type="ECO:0000313" key="7">
    <source>
        <dbReference type="Proteomes" id="UP000009154"/>
    </source>
</evidence>
<feature type="compositionally biased region" description="Low complexity" evidence="4">
    <location>
        <begin position="453"/>
        <end position="513"/>
    </location>
</feature>
<dbReference type="InterPro" id="IPR013126">
    <property type="entry name" value="Hsp_70_fam"/>
</dbReference>
<feature type="compositionally biased region" description="Basic and acidic residues" evidence="4">
    <location>
        <begin position="1"/>
        <end position="10"/>
    </location>
</feature>
<name>H6MVW7_GORPV</name>
<feature type="region of interest" description="Disordered" evidence="4">
    <location>
        <begin position="1"/>
        <end position="20"/>
    </location>
</feature>
<dbReference type="STRING" id="1112204.GPOL_c05930"/>
<dbReference type="GeneID" id="90157683"/>
<dbReference type="PANTHER" id="PTHR42749">
    <property type="entry name" value="CELL SHAPE-DETERMINING PROTEIN MREB"/>
    <property type="match status" value="1"/>
</dbReference>
<keyword evidence="2" id="KW-0067">ATP-binding</keyword>
<feature type="compositionally biased region" description="Gly residues" evidence="4">
    <location>
        <begin position="527"/>
        <end position="551"/>
    </location>
</feature>
<proteinExistence type="predicted"/>
<keyword evidence="5" id="KW-0812">Transmembrane</keyword>
<gene>
    <name evidence="6" type="ordered locus">GPOL_c05930</name>
</gene>
<dbReference type="EMBL" id="CP003119">
    <property type="protein sequence ID" value="AFA71662.1"/>
    <property type="molecule type" value="Genomic_DNA"/>
</dbReference>
<protein>
    <submittedName>
        <fullName evidence="6">Putative heat shock protein 70</fullName>
    </submittedName>
</protein>
<feature type="transmembrane region" description="Helical" evidence="5">
    <location>
        <begin position="407"/>
        <end position="431"/>
    </location>
</feature>
<dbReference type="AlphaFoldDB" id="H6MVW7"/>
<accession>H6MVW7</accession>
<evidence type="ECO:0000256" key="4">
    <source>
        <dbReference type="SAM" id="MobiDB-lite"/>
    </source>
</evidence>
<organism evidence="6 7">
    <name type="scientific">Gordonia polyisoprenivorans (strain DSM 44266 / VH2)</name>
    <dbReference type="NCBI Taxonomy" id="1112204"/>
    <lineage>
        <taxon>Bacteria</taxon>
        <taxon>Bacillati</taxon>
        <taxon>Actinomycetota</taxon>
        <taxon>Actinomycetes</taxon>
        <taxon>Mycobacteriales</taxon>
        <taxon>Gordoniaceae</taxon>
        <taxon>Gordonia</taxon>
    </lineage>
</organism>
<keyword evidence="1" id="KW-0547">Nucleotide-binding</keyword>
<evidence type="ECO:0000256" key="3">
    <source>
        <dbReference type="ARBA" id="ARBA00023186"/>
    </source>
</evidence>
<evidence type="ECO:0000313" key="6">
    <source>
        <dbReference type="EMBL" id="AFA71662.1"/>
    </source>
</evidence>
<dbReference type="KEGG" id="gpo:GPOL_c05930"/>
<dbReference type="Gene3D" id="3.90.640.10">
    <property type="entry name" value="Actin, Chain A, domain 4"/>
    <property type="match status" value="1"/>
</dbReference>
<reference evidence="6 7" key="1">
    <citation type="journal article" date="2012" name="Appl. Environ. Microbiol.">
        <title>Involvement of two latex-clearing proteins during rubber degradation and insights into the subsequent degradation pathway revealed by the genome sequence of Gordonia polyisoprenivorans strain VH2.</title>
        <authorList>
            <person name="Hiessl S."/>
            <person name="Schuldes J."/>
            <person name="Thurmer A."/>
            <person name="Halbsguth T."/>
            <person name="Broker D."/>
            <person name="Angelov A."/>
            <person name="Liebl W."/>
            <person name="Daniel R."/>
            <person name="Steinbuchel A."/>
        </authorList>
    </citation>
    <scope>NUCLEOTIDE SEQUENCE [LARGE SCALE GENOMIC DNA]</scope>
    <source>
        <strain evidence="7">DSM 44266 / VH2</strain>
    </source>
</reference>
<dbReference type="PANTHER" id="PTHR42749:SF1">
    <property type="entry name" value="CELL SHAPE-DETERMINING PROTEIN MREB"/>
    <property type="match status" value="1"/>
</dbReference>
<evidence type="ECO:0000256" key="5">
    <source>
        <dbReference type="SAM" id="Phobius"/>
    </source>
</evidence>
<evidence type="ECO:0000256" key="2">
    <source>
        <dbReference type="ARBA" id="ARBA00022840"/>
    </source>
</evidence>
<dbReference type="HOGENOM" id="CLU_031030_0_0_11"/>
<dbReference type="InterPro" id="IPR043129">
    <property type="entry name" value="ATPase_NBD"/>
</dbReference>
<sequence length="611" mass="58609">MTVDIRHDATPEPAGGVGDHEAAPALAIGIKIGTDVSIAVGAHADGWAGTVTRPTLELAGRDDFLPRIGDPVGLVDAAGDPVFAEALYAQAVHRLLTETLEATGADPRAVQVTFAVPDGWSPAVIADVARAVQAATGLTADRCAWTSAAVTAVTAVEHATGAFADGDPVVVYDFGASATTVTVLAAGADPTPLTRPLTSTLVSGRDIDRLLLDHTLEATGLGQALGARIDDPSILADLTELRRRCRTAKETLSTDTGTAVDISVGPHRTEARLVREDVDELVRGPVLESVSLVRDALAAAAIDPRRVAAIVAVGGGSTVPIVSELLESALHIPVILDPDPAGAAAVGAALISADRLAGAGAADDATALLAAAAAAPLPAPAPVHAVEPAPVSESAPAQRLSNRKRGVLVALGVAVIAVFTAAGLSVGTGLVGSTKPTTPAPAEGAVPSGSHGASTAARSTPASAQAGGSAPSGSGRGAPAGTAGRNATTGAPTSAGAGAPAASTAPQAGQPAGSTAAPQPSASNGGATDGGATNGGTTGGGTGSGSDGGSGNTETGGTDDGSGGGAPSGGSGNSGSGSGSGIGGAVRQLPGDVLGGVGQITCGLVGLPACP</sequence>
<keyword evidence="5" id="KW-0472">Membrane</keyword>
<dbReference type="Pfam" id="PF00012">
    <property type="entry name" value="HSP70"/>
    <property type="match status" value="1"/>
</dbReference>
<dbReference type="RefSeq" id="WP_014358643.1">
    <property type="nucleotide sequence ID" value="NC_016906.1"/>
</dbReference>
<dbReference type="Proteomes" id="UP000009154">
    <property type="component" value="Chromosome"/>
</dbReference>
<dbReference type="GO" id="GO:0005524">
    <property type="term" value="F:ATP binding"/>
    <property type="evidence" value="ECO:0007669"/>
    <property type="project" value="UniProtKB-KW"/>
</dbReference>
<evidence type="ECO:0000256" key="1">
    <source>
        <dbReference type="ARBA" id="ARBA00022741"/>
    </source>
</evidence>
<dbReference type="SUPFAM" id="SSF53067">
    <property type="entry name" value="Actin-like ATPase domain"/>
    <property type="match status" value="1"/>
</dbReference>
<keyword evidence="3" id="KW-0143">Chaperone</keyword>
<dbReference type="eggNOG" id="COG0443">
    <property type="taxonomic scope" value="Bacteria"/>
</dbReference>
<keyword evidence="7" id="KW-1185">Reference proteome</keyword>
<dbReference type="GO" id="GO:0140662">
    <property type="term" value="F:ATP-dependent protein folding chaperone"/>
    <property type="evidence" value="ECO:0007669"/>
    <property type="project" value="InterPro"/>
</dbReference>
<feature type="compositionally biased region" description="Gly residues" evidence="4">
    <location>
        <begin position="558"/>
        <end position="584"/>
    </location>
</feature>